<dbReference type="PANTHER" id="PTHR45757">
    <property type="entry name" value="PROTEIN CBG23364-RELATED"/>
    <property type="match status" value="1"/>
</dbReference>
<dbReference type="SUPFAM" id="SSF103473">
    <property type="entry name" value="MFS general substrate transporter"/>
    <property type="match status" value="1"/>
</dbReference>
<dbReference type="EMBL" id="KN716318">
    <property type="protein sequence ID" value="KJH47171.1"/>
    <property type="molecule type" value="Genomic_DNA"/>
</dbReference>
<feature type="transmembrane region" description="Helical" evidence="1">
    <location>
        <begin position="41"/>
        <end position="60"/>
    </location>
</feature>
<organism evidence="2 3">
    <name type="scientific">Dictyocaulus viviparus</name>
    <name type="common">Bovine lungworm</name>
    <dbReference type="NCBI Taxonomy" id="29172"/>
    <lineage>
        <taxon>Eukaryota</taxon>
        <taxon>Metazoa</taxon>
        <taxon>Ecdysozoa</taxon>
        <taxon>Nematoda</taxon>
        <taxon>Chromadorea</taxon>
        <taxon>Rhabditida</taxon>
        <taxon>Rhabditina</taxon>
        <taxon>Rhabditomorpha</taxon>
        <taxon>Strongyloidea</taxon>
        <taxon>Metastrongylidae</taxon>
        <taxon>Dictyocaulus</taxon>
    </lineage>
</organism>
<evidence type="ECO:0000313" key="2">
    <source>
        <dbReference type="EMBL" id="KJH47171.1"/>
    </source>
</evidence>
<dbReference type="STRING" id="29172.A0A0D8XXW2"/>
<keyword evidence="1" id="KW-0472">Membrane</keyword>
<feature type="transmembrane region" description="Helical" evidence="1">
    <location>
        <begin position="135"/>
        <end position="154"/>
    </location>
</feature>
<gene>
    <name evidence="2" type="ORF">DICVIV_06759</name>
</gene>
<reference evidence="2 3" key="1">
    <citation type="submission" date="2013-11" db="EMBL/GenBank/DDBJ databases">
        <title>Draft genome of the bovine lungworm Dictyocaulus viviparus.</title>
        <authorList>
            <person name="Mitreva M."/>
        </authorList>
    </citation>
    <scope>NUCLEOTIDE SEQUENCE [LARGE SCALE GENOMIC DNA]</scope>
    <source>
        <strain evidence="2 3">HannoverDv2000</strain>
    </source>
</reference>
<sequence length="190" mass="20940">MLAYTSSRRLVKENVDKRNKVYRTVGPISDRARCISDRWRLIIFAAFSQGAMAMGFLSLALITSPIAAQVVYTLSIVFSGVNVVGTIKCAQMVARQHVHAVMAVISFILCIIVLLVPIAVFVVCPDNTPQQWSRLFIGISVIVIIANIPFLFVARSEPAPWTSDKVSTNICMEKKSLVPTTTEVVLMVII</sequence>
<keyword evidence="1" id="KW-0812">Transmembrane</keyword>
<reference evidence="3" key="2">
    <citation type="journal article" date="2016" name="Sci. Rep.">
        <title>Dictyocaulus viviparus genome, variome and transcriptome elucidate lungworm biology and support future intervention.</title>
        <authorList>
            <person name="McNulty S.N."/>
            <person name="Strube C."/>
            <person name="Rosa B.A."/>
            <person name="Martin J.C."/>
            <person name="Tyagi R."/>
            <person name="Choi Y.J."/>
            <person name="Wang Q."/>
            <person name="Hallsworth Pepin K."/>
            <person name="Zhang X."/>
            <person name="Ozersky P."/>
            <person name="Wilson R.K."/>
            <person name="Sternberg P.W."/>
            <person name="Gasser R.B."/>
            <person name="Mitreva M."/>
        </authorList>
    </citation>
    <scope>NUCLEOTIDE SEQUENCE [LARGE SCALE GENOMIC DNA]</scope>
    <source>
        <strain evidence="3">HannoverDv2000</strain>
    </source>
</reference>
<keyword evidence="3" id="KW-1185">Reference proteome</keyword>
<dbReference type="InterPro" id="IPR036259">
    <property type="entry name" value="MFS_trans_sf"/>
</dbReference>
<accession>A0A0D8XXW2</accession>
<keyword evidence="1" id="KW-1133">Transmembrane helix</keyword>
<dbReference type="AlphaFoldDB" id="A0A0D8XXW2"/>
<feature type="transmembrane region" description="Helical" evidence="1">
    <location>
        <begin position="66"/>
        <end position="87"/>
    </location>
</feature>
<evidence type="ECO:0000256" key="1">
    <source>
        <dbReference type="SAM" id="Phobius"/>
    </source>
</evidence>
<evidence type="ECO:0000313" key="3">
    <source>
        <dbReference type="Proteomes" id="UP000053766"/>
    </source>
</evidence>
<dbReference type="PANTHER" id="PTHR45757:SF11">
    <property type="entry name" value="MAJOR FACILITATOR SUPERFAMILY (MFS) PROFILE DOMAIN-CONTAINING PROTEIN"/>
    <property type="match status" value="1"/>
</dbReference>
<dbReference type="OrthoDB" id="2985014at2759"/>
<dbReference type="Proteomes" id="UP000053766">
    <property type="component" value="Unassembled WGS sequence"/>
</dbReference>
<name>A0A0D8XXW2_DICVI</name>
<dbReference type="GO" id="GO:0016020">
    <property type="term" value="C:membrane"/>
    <property type="evidence" value="ECO:0007669"/>
    <property type="project" value="TreeGrafter"/>
</dbReference>
<feature type="transmembrane region" description="Helical" evidence="1">
    <location>
        <begin position="99"/>
        <end position="123"/>
    </location>
</feature>
<protein>
    <submittedName>
        <fullName evidence="2">Uncharacterized protein</fullName>
    </submittedName>
</protein>
<proteinExistence type="predicted"/>